<dbReference type="PANTHER" id="PTHR24302">
    <property type="entry name" value="CYTOCHROME P450 FAMILY 3"/>
    <property type="match status" value="1"/>
</dbReference>
<keyword evidence="7 10" id="KW-0503">Monooxygenase</keyword>
<keyword evidence="11" id="KW-1185">Reference proteome</keyword>
<dbReference type="Proteomes" id="UP000887575">
    <property type="component" value="Unassembled WGS sequence"/>
</dbReference>
<evidence type="ECO:0000256" key="3">
    <source>
        <dbReference type="ARBA" id="ARBA00022617"/>
    </source>
</evidence>
<dbReference type="Pfam" id="PF00067">
    <property type="entry name" value="p450"/>
    <property type="match status" value="1"/>
</dbReference>
<dbReference type="WBParaSite" id="MBELARI_LOCUS12565">
    <property type="protein sequence ID" value="MBELARI_LOCUS12565"/>
    <property type="gene ID" value="MBELARI_LOCUS12565"/>
</dbReference>
<evidence type="ECO:0000256" key="7">
    <source>
        <dbReference type="ARBA" id="ARBA00023033"/>
    </source>
</evidence>
<feature type="binding site" description="axial binding residue" evidence="9">
    <location>
        <position position="403"/>
    </location>
    <ligand>
        <name>heme</name>
        <dbReference type="ChEBI" id="CHEBI:30413"/>
    </ligand>
    <ligandPart>
        <name>Fe</name>
        <dbReference type="ChEBI" id="CHEBI:18248"/>
    </ligandPart>
</feature>
<organism evidence="11 12">
    <name type="scientific">Mesorhabditis belari</name>
    <dbReference type="NCBI Taxonomy" id="2138241"/>
    <lineage>
        <taxon>Eukaryota</taxon>
        <taxon>Metazoa</taxon>
        <taxon>Ecdysozoa</taxon>
        <taxon>Nematoda</taxon>
        <taxon>Chromadorea</taxon>
        <taxon>Rhabditida</taxon>
        <taxon>Rhabditina</taxon>
        <taxon>Rhabditomorpha</taxon>
        <taxon>Rhabditoidea</taxon>
        <taxon>Rhabditidae</taxon>
        <taxon>Mesorhabditinae</taxon>
        <taxon>Mesorhabditis</taxon>
    </lineage>
</organism>
<dbReference type="InterPro" id="IPR001128">
    <property type="entry name" value="Cyt_P450"/>
</dbReference>
<proteinExistence type="inferred from homology"/>
<evidence type="ECO:0000256" key="9">
    <source>
        <dbReference type="PIRSR" id="PIRSR602401-1"/>
    </source>
</evidence>
<dbReference type="GO" id="GO:0020037">
    <property type="term" value="F:heme binding"/>
    <property type="evidence" value="ECO:0007669"/>
    <property type="project" value="InterPro"/>
</dbReference>
<evidence type="ECO:0000313" key="11">
    <source>
        <dbReference type="Proteomes" id="UP000887575"/>
    </source>
</evidence>
<dbReference type="SUPFAM" id="SSF48264">
    <property type="entry name" value="Cytochrome P450"/>
    <property type="match status" value="1"/>
</dbReference>
<dbReference type="Gene3D" id="1.10.630.10">
    <property type="entry name" value="Cytochrome P450"/>
    <property type="match status" value="1"/>
</dbReference>
<comment type="cofactor">
    <cofactor evidence="1 9">
        <name>heme</name>
        <dbReference type="ChEBI" id="CHEBI:30413"/>
    </cofactor>
</comment>
<dbReference type="InterPro" id="IPR050705">
    <property type="entry name" value="Cytochrome_P450_3A"/>
</dbReference>
<dbReference type="PRINTS" id="PR00385">
    <property type="entry name" value="P450"/>
</dbReference>
<keyword evidence="4 9" id="KW-0479">Metal-binding</keyword>
<dbReference type="GO" id="GO:0008395">
    <property type="term" value="F:steroid hydroxylase activity"/>
    <property type="evidence" value="ECO:0007669"/>
    <property type="project" value="TreeGrafter"/>
</dbReference>
<evidence type="ECO:0000256" key="8">
    <source>
        <dbReference type="ARBA" id="ARBA00043906"/>
    </source>
</evidence>
<evidence type="ECO:0000256" key="10">
    <source>
        <dbReference type="RuleBase" id="RU000461"/>
    </source>
</evidence>
<dbReference type="CDD" id="cd11055">
    <property type="entry name" value="CYP3A-like"/>
    <property type="match status" value="1"/>
</dbReference>
<dbReference type="InterPro" id="IPR017972">
    <property type="entry name" value="Cyt_P450_CS"/>
</dbReference>
<evidence type="ECO:0000313" key="12">
    <source>
        <dbReference type="WBParaSite" id="MBELARI_LOCUS12565"/>
    </source>
</evidence>
<evidence type="ECO:0000256" key="5">
    <source>
        <dbReference type="ARBA" id="ARBA00023002"/>
    </source>
</evidence>
<dbReference type="PRINTS" id="PR00463">
    <property type="entry name" value="EP450I"/>
</dbReference>
<accession>A0AAF3J2R5</accession>
<dbReference type="AlphaFoldDB" id="A0AAF3J2R5"/>
<dbReference type="InterPro" id="IPR002401">
    <property type="entry name" value="Cyt_P450_E_grp-I"/>
</dbReference>
<keyword evidence="5 10" id="KW-0560">Oxidoreductase</keyword>
<keyword evidence="6 9" id="KW-0408">Iron</keyword>
<evidence type="ECO:0008006" key="13">
    <source>
        <dbReference type="Google" id="ProtNLM"/>
    </source>
</evidence>
<evidence type="ECO:0000256" key="2">
    <source>
        <dbReference type="ARBA" id="ARBA00010617"/>
    </source>
</evidence>
<comment type="similarity">
    <text evidence="2 10">Belongs to the cytochrome P450 family.</text>
</comment>
<evidence type="ECO:0000256" key="6">
    <source>
        <dbReference type="ARBA" id="ARBA00023004"/>
    </source>
</evidence>
<evidence type="ECO:0000256" key="1">
    <source>
        <dbReference type="ARBA" id="ARBA00001971"/>
    </source>
</evidence>
<dbReference type="GO" id="GO:0005506">
    <property type="term" value="F:iron ion binding"/>
    <property type="evidence" value="ECO:0007669"/>
    <property type="project" value="InterPro"/>
</dbReference>
<protein>
    <recommendedName>
        <fullName evidence="13">Cytochrome P450</fullName>
    </recommendedName>
</protein>
<dbReference type="InterPro" id="IPR036396">
    <property type="entry name" value="Cyt_P450_sf"/>
</dbReference>
<name>A0AAF3J2R5_9BILA</name>
<evidence type="ECO:0000256" key="4">
    <source>
        <dbReference type="ARBA" id="ARBA00022723"/>
    </source>
</evidence>
<dbReference type="PANTHER" id="PTHR24302:SF15">
    <property type="entry name" value="FATTY-ACID PEROXYGENASE"/>
    <property type="match status" value="1"/>
</dbReference>
<dbReference type="PROSITE" id="PS00086">
    <property type="entry name" value="CYTOCHROME_P450"/>
    <property type="match status" value="1"/>
</dbReference>
<reference evidence="12" key="1">
    <citation type="submission" date="2024-02" db="UniProtKB">
        <authorList>
            <consortium name="WormBaseParasite"/>
        </authorList>
    </citation>
    <scope>IDENTIFICATION</scope>
</reference>
<keyword evidence="3 9" id="KW-0349">Heme</keyword>
<comment type="function">
    <text evidence="8">Cytochromes P450 are a group of heme-thiolate monooxygenases. They oxidize a variety of structurally unrelated compounds, including steroids, fatty acids, and xenobiotics.</text>
</comment>
<dbReference type="FunFam" id="1.10.630.10:FF:000182">
    <property type="entry name" value="Cytochrome P450 3A4"/>
    <property type="match status" value="1"/>
</dbReference>
<sequence>MENTKKFGKVWGYQEGPTNVLVISELKAVKELLHSRFDEFQQRKLPPILQPEADDRDSHMVDAWGARWKRLRALVSPQFSNKSLKKIYPTVDDSAKHLLKHIGKNANGAPIDIHPYFQEYSIDVICRVAMGIKDSTQWESEYAKKLIHVTTRDPRDPFFFLAAMSPFLRKYIRYLFTVMAKMFKFAGGKLLNRIEKAVAERKAQRAKGGVVSLEEKDSIDFIDLFLDAEADVDLKAEEGLSGKNAQIVRHMLEEEVVMQCFVFLLAGFDTTSNTLSYTAWYLAKHPQCQRRLQEEIDQVCGEQPEIGYDDLSELKYMDCVVKETLRLNPHATIVVGRVAGQDLEIAGIRLKKGDKVQVDSYSLQRDKEIWGADAEEFKPDRWLDLTSNQKDAYLAFGAGPRQCVGMRLAYIEQKIALARILREYELICGPKTEKKLDHSGWFTVSPASVTVNVRKRDQ</sequence>
<dbReference type="GO" id="GO:0016705">
    <property type="term" value="F:oxidoreductase activity, acting on paired donors, with incorporation or reduction of molecular oxygen"/>
    <property type="evidence" value="ECO:0007669"/>
    <property type="project" value="InterPro"/>
</dbReference>